<feature type="transmembrane region" description="Helical" evidence="1">
    <location>
        <begin position="86"/>
        <end position="104"/>
    </location>
</feature>
<dbReference type="EMBL" id="KL197735">
    <property type="protein sequence ID" value="KDQ53148.1"/>
    <property type="molecule type" value="Genomic_DNA"/>
</dbReference>
<dbReference type="HOGENOM" id="CLU_2015599_0_0_1"/>
<keyword evidence="1" id="KW-0472">Membrane</keyword>
<keyword evidence="1" id="KW-0812">Transmembrane</keyword>
<sequence length="123" mass="14069">MARLLKFHDECARGVCALRRRSPPNHIDNQGCNEPRRKWRCISIVQVHTMARHLDSPPHSYAVPDPTGQGRGKFVISRTALRARQWAIFTLYLLLLCFLHAGRVSSFQRVSFVSAPSQNWMNG</sequence>
<protein>
    <submittedName>
        <fullName evidence="2">Uncharacterized protein</fullName>
    </submittedName>
</protein>
<evidence type="ECO:0000256" key="1">
    <source>
        <dbReference type="SAM" id="Phobius"/>
    </source>
</evidence>
<dbReference type="Proteomes" id="UP000027265">
    <property type="component" value="Unassembled WGS sequence"/>
</dbReference>
<dbReference type="AlphaFoldDB" id="A0A067PE06"/>
<reference evidence="3" key="1">
    <citation type="journal article" date="2014" name="Proc. Natl. Acad. Sci. U.S.A.">
        <title>Extensive sampling of basidiomycete genomes demonstrates inadequacy of the white-rot/brown-rot paradigm for wood decay fungi.</title>
        <authorList>
            <person name="Riley R."/>
            <person name="Salamov A.A."/>
            <person name="Brown D.W."/>
            <person name="Nagy L.G."/>
            <person name="Floudas D."/>
            <person name="Held B.W."/>
            <person name="Levasseur A."/>
            <person name="Lombard V."/>
            <person name="Morin E."/>
            <person name="Otillar R."/>
            <person name="Lindquist E.A."/>
            <person name="Sun H."/>
            <person name="LaButti K.M."/>
            <person name="Schmutz J."/>
            <person name="Jabbour D."/>
            <person name="Luo H."/>
            <person name="Baker S.E."/>
            <person name="Pisabarro A.G."/>
            <person name="Walton J.D."/>
            <person name="Blanchette R.A."/>
            <person name="Henrissat B."/>
            <person name="Martin F."/>
            <person name="Cullen D."/>
            <person name="Hibbett D.S."/>
            <person name="Grigoriev I.V."/>
        </authorList>
    </citation>
    <scope>NUCLEOTIDE SEQUENCE [LARGE SCALE GENOMIC DNA]</scope>
    <source>
        <strain evidence="3">MUCL 33604</strain>
    </source>
</reference>
<evidence type="ECO:0000313" key="2">
    <source>
        <dbReference type="EMBL" id="KDQ53148.1"/>
    </source>
</evidence>
<organism evidence="2 3">
    <name type="scientific">Jaapia argillacea MUCL 33604</name>
    <dbReference type="NCBI Taxonomy" id="933084"/>
    <lineage>
        <taxon>Eukaryota</taxon>
        <taxon>Fungi</taxon>
        <taxon>Dikarya</taxon>
        <taxon>Basidiomycota</taxon>
        <taxon>Agaricomycotina</taxon>
        <taxon>Agaricomycetes</taxon>
        <taxon>Agaricomycetidae</taxon>
        <taxon>Jaapiales</taxon>
        <taxon>Jaapiaceae</taxon>
        <taxon>Jaapia</taxon>
    </lineage>
</organism>
<gene>
    <name evidence="2" type="ORF">JAAARDRAFT_435933</name>
</gene>
<dbReference type="InParanoid" id="A0A067PE06"/>
<keyword evidence="3" id="KW-1185">Reference proteome</keyword>
<accession>A0A067PE06</accession>
<keyword evidence="1" id="KW-1133">Transmembrane helix</keyword>
<name>A0A067PE06_9AGAM</name>
<evidence type="ECO:0000313" key="3">
    <source>
        <dbReference type="Proteomes" id="UP000027265"/>
    </source>
</evidence>
<proteinExistence type="predicted"/>